<dbReference type="PANTHER" id="PTHR33699">
    <property type="entry name" value="EXPRESSED PROTEIN"/>
    <property type="match status" value="1"/>
</dbReference>
<feature type="domain" description="RIN4 pathogenic type III effector avirulence factor Avr cleavage site" evidence="1">
    <location>
        <begin position="8"/>
        <end position="35"/>
    </location>
</feature>
<dbReference type="Proteomes" id="UP001567538">
    <property type="component" value="Unassembled WGS sequence"/>
</dbReference>
<comment type="caution">
    <text evidence="2">The sequence shown here is derived from an EMBL/GenBank/DDBJ whole genome shotgun (WGS) entry which is preliminary data.</text>
</comment>
<evidence type="ECO:0000259" key="1">
    <source>
        <dbReference type="Pfam" id="PF05627"/>
    </source>
</evidence>
<proteinExistence type="predicted"/>
<sequence length="145" mass="16513">MDEFEFNKRRHVPAFGSWDCNGDLPFTQCFESARETGLLRCERDLYVAGDLYDNDGFTPAMIVVPRHRGKNSRKKDGKKKKGRVVWNCEFELKAPGSPAESSAVHRPPPKAADEDLYKISPDLLRAQSRRKIGWKLLWSCLSPCA</sequence>
<reference evidence="2 3" key="1">
    <citation type="submission" date="2024-06" db="EMBL/GenBank/DDBJ databases">
        <title>A chromosome level genome sequence of Diviner's sage (Salvia divinorum).</title>
        <authorList>
            <person name="Ford S.A."/>
            <person name="Ro D.-K."/>
            <person name="Ness R.W."/>
            <person name="Phillips M.A."/>
        </authorList>
    </citation>
    <scope>NUCLEOTIDE SEQUENCE [LARGE SCALE GENOMIC DNA]</scope>
    <source>
        <strain evidence="2">SAF-2024a</strain>
        <tissue evidence="2">Leaf</tissue>
    </source>
</reference>
<keyword evidence="3" id="KW-1185">Reference proteome</keyword>
<name>A0ABD1GA57_SALDI</name>
<dbReference type="Pfam" id="PF05627">
    <property type="entry name" value="AvrRpt-cleavage"/>
    <property type="match status" value="1"/>
</dbReference>
<protein>
    <recommendedName>
        <fullName evidence="1">RIN4 pathogenic type III effector avirulence factor Avr cleavage site domain-containing protein</fullName>
    </recommendedName>
</protein>
<dbReference type="PANTHER" id="PTHR33699:SF2">
    <property type="entry name" value="PATHOGENIC TYPE III EFFECTOR AVIRULENCE FACTOR AVR AVRRPT-CLEAVAGE: CLEAVAGE SITE PROTEIN-RELATED"/>
    <property type="match status" value="1"/>
</dbReference>
<evidence type="ECO:0000313" key="3">
    <source>
        <dbReference type="Proteomes" id="UP001567538"/>
    </source>
</evidence>
<accession>A0ABD1GA57</accession>
<organism evidence="2 3">
    <name type="scientific">Salvia divinorum</name>
    <name type="common">Maria pastora</name>
    <name type="synonym">Diviner's sage</name>
    <dbReference type="NCBI Taxonomy" id="28513"/>
    <lineage>
        <taxon>Eukaryota</taxon>
        <taxon>Viridiplantae</taxon>
        <taxon>Streptophyta</taxon>
        <taxon>Embryophyta</taxon>
        <taxon>Tracheophyta</taxon>
        <taxon>Spermatophyta</taxon>
        <taxon>Magnoliopsida</taxon>
        <taxon>eudicotyledons</taxon>
        <taxon>Gunneridae</taxon>
        <taxon>Pentapetalae</taxon>
        <taxon>asterids</taxon>
        <taxon>lamiids</taxon>
        <taxon>Lamiales</taxon>
        <taxon>Lamiaceae</taxon>
        <taxon>Nepetoideae</taxon>
        <taxon>Mentheae</taxon>
        <taxon>Salviinae</taxon>
        <taxon>Salvia</taxon>
        <taxon>Salvia subgen. Calosphace</taxon>
    </lineage>
</organism>
<dbReference type="EMBL" id="JBEAFC010000009">
    <property type="protein sequence ID" value="KAL1540996.1"/>
    <property type="molecule type" value="Genomic_DNA"/>
</dbReference>
<gene>
    <name evidence="2" type="ORF">AAHA92_25271</name>
</gene>
<dbReference type="AlphaFoldDB" id="A0ABD1GA57"/>
<dbReference type="InterPro" id="IPR008700">
    <property type="entry name" value="TypeIII_avirulence_cleave"/>
</dbReference>
<evidence type="ECO:0000313" key="2">
    <source>
        <dbReference type="EMBL" id="KAL1540996.1"/>
    </source>
</evidence>